<feature type="repeat" description="PPR" evidence="3">
    <location>
        <begin position="444"/>
        <end position="478"/>
    </location>
</feature>
<dbReference type="Gene3D" id="1.25.40.10">
    <property type="entry name" value="Tetratricopeptide repeat domain"/>
    <property type="match status" value="3"/>
</dbReference>
<organism evidence="4 5">
    <name type="scientific">Apostasia shenzhenica</name>
    <dbReference type="NCBI Taxonomy" id="1088818"/>
    <lineage>
        <taxon>Eukaryota</taxon>
        <taxon>Viridiplantae</taxon>
        <taxon>Streptophyta</taxon>
        <taxon>Embryophyta</taxon>
        <taxon>Tracheophyta</taxon>
        <taxon>Spermatophyta</taxon>
        <taxon>Magnoliopsida</taxon>
        <taxon>Liliopsida</taxon>
        <taxon>Asparagales</taxon>
        <taxon>Orchidaceae</taxon>
        <taxon>Apostasioideae</taxon>
        <taxon>Apostasia</taxon>
    </lineage>
</organism>
<evidence type="ECO:0000313" key="4">
    <source>
        <dbReference type="EMBL" id="PKA56273.1"/>
    </source>
</evidence>
<dbReference type="EC" id="2.1.1.204" evidence="4"/>
<feature type="repeat" description="PPR" evidence="3">
    <location>
        <begin position="409"/>
        <end position="443"/>
    </location>
</feature>
<keyword evidence="4" id="KW-0489">Methyltransferase</keyword>
<reference evidence="4 5" key="1">
    <citation type="journal article" date="2017" name="Nature">
        <title>The Apostasia genome and the evolution of orchids.</title>
        <authorList>
            <person name="Zhang G.Q."/>
            <person name="Liu K.W."/>
            <person name="Li Z."/>
            <person name="Lohaus R."/>
            <person name="Hsiao Y.Y."/>
            <person name="Niu S.C."/>
            <person name="Wang J.Y."/>
            <person name="Lin Y.C."/>
            <person name="Xu Q."/>
            <person name="Chen L.J."/>
            <person name="Yoshida K."/>
            <person name="Fujiwara S."/>
            <person name="Wang Z.W."/>
            <person name="Zhang Y.Q."/>
            <person name="Mitsuda N."/>
            <person name="Wang M."/>
            <person name="Liu G.H."/>
            <person name="Pecoraro L."/>
            <person name="Huang H.X."/>
            <person name="Xiao X.J."/>
            <person name="Lin M."/>
            <person name="Wu X.Y."/>
            <person name="Wu W.L."/>
            <person name="Chen Y.Y."/>
            <person name="Chang S.B."/>
            <person name="Sakamoto S."/>
            <person name="Ohme-Takagi M."/>
            <person name="Yagi M."/>
            <person name="Zeng S.J."/>
            <person name="Shen C.Y."/>
            <person name="Yeh C.M."/>
            <person name="Luo Y.B."/>
            <person name="Tsai W.C."/>
            <person name="Van de Peer Y."/>
            <person name="Liu Z.J."/>
        </authorList>
    </citation>
    <scope>NUCLEOTIDE SEQUENCE [LARGE SCALE GENOMIC DNA]</scope>
    <source>
        <strain evidence="5">cv. Shenzhen</strain>
        <tissue evidence="4">Stem</tissue>
    </source>
</reference>
<gene>
    <name evidence="4" type="primary">MEE40</name>
    <name evidence="4" type="ORF">AXF42_Ash011203</name>
</gene>
<dbReference type="GO" id="GO:0032259">
    <property type="term" value="P:methylation"/>
    <property type="evidence" value="ECO:0007669"/>
    <property type="project" value="UniProtKB-KW"/>
</dbReference>
<dbReference type="PROSITE" id="PS51375">
    <property type="entry name" value="PPR"/>
    <property type="match status" value="4"/>
</dbReference>
<dbReference type="GO" id="GO:0008168">
    <property type="term" value="F:methyltransferase activity"/>
    <property type="evidence" value="ECO:0007669"/>
    <property type="project" value="UniProtKB-KW"/>
</dbReference>
<dbReference type="AlphaFoldDB" id="A0A2I0AL31"/>
<dbReference type="Pfam" id="PF12854">
    <property type="entry name" value="PPR_1"/>
    <property type="match status" value="1"/>
</dbReference>
<keyword evidence="5" id="KW-1185">Reference proteome</keyword>
<protein>
    <submittedName>
        <fullName evidence="4">Pentatricopeptide repeat-containing protein</fullName>
        <ecNumber evidence="4">2.1.1.204</ecNumber>
    </submittedName>
</protein>
<keyword evidence="2" id="KW-0677">Repeat</keyword>
<dbReference type="EMBL" id="KZ451974">
    <property type="protein sequence ID" value="PKA56273.1"/>
    <property type="molecule type" value="Genomic_DNA"/>
</dbReference>
<accession>A0A2I0AL31</accession>
<dbReference type="InterPro" id="IPR002885">
    <property type="entry name" value="PPR_rpt"/>
</dbReference>
<dbReference type="NCBIfam" id="TIGR00756">
    <property type="entry name" value="PPR"/>
    <property type="match status" value="3"/>
</dbReference>
<feature type="repeat" description="PPR" evidence="3">
    <location>
        <begin position="241"/>
        <end position="275"/>
    </location>
</feature>
<evidence type="ECO:0000256" key="2">
    <source>
        <dbReference type="ARBA" id="ARBA00022737"/>
    </source>
</evidence>
<dbReference type="PANTHER" id="PTHR46128:SF211">
    <property type="entry name" value="PENTACOTRIPEPTIDE-REPEAT REGION OF PRORP DOMAIN-CONTAINING PROTEIN"/>
    <property type="match status" value="1"/>
</dbReference>
<dbReference type="Proteomes" id="UP000236161">
    <property type="component" value="Unassembled WGS sequence"/>
</dbReference>
<dbReference type="PANTHER" id="PTHR46128">
    <property type="entry name" value="MITOCHONDRIAL GROUP I INTRON SPLICING FACTOR CCM1"/>
    <property type="match status" value="1"/>
</dbReference>
<comment type="similarity">
    <text evidence="1">Belongs to the PPR family. P subfamily.</text>
</comment>
<feature type="repeat" description="PPR" evidence="3">
    <location>
        <begin position="374"/>
        <end position="408"/>
    </location>
</feature>
<keyword evidence="4" id="KW-0808">Transferase</keyword>
<evidence type="ECO:0000313" key="5">
    <source>
        <dbReference type="Proteomes" id="UP000236161"/>
    </source>
</evidence>
<name>A0A2I0AL31_9ASPA</name>
<proteinExistence type="inferred from homology"/>
<sequence>MLGRLCRLRSLAFKHLQLTSYSKSCAKTMVKFPGKRIPRSKGFADPSHTIGSRRRLAAVHPLPRMPSDSTASLILTLLSESRDGIGNLGDLLKGFKSKLTSDLVLQILTNCKQLGRPKTLEFFSWAGFQLEFRFDDAVVEYMADFLGRRRLFDDLKCLLKTVASQRGRVSSRAVSISIRFLGKEGRIAEALSLFERIEMDLNCSPDILVFNNVLYVLCRKDPSGNSIDVALLIFGRIGKPDVFSYSNIIIGLCRFGRWKDAVEIFYKMHRACLVPTRTAANVLIRQLYGFKGKELVEKVMVTSVRRPFEILVPIVRAKSCIETAVIVFWIIFELGLIPNGHVINGLISELCMLQRFEKVIEILKMVRSRKLRCAEESYAIVIEELCEVYKINEACFLFDDMLSQGLRPKLALYNSLIRMLCKLKYVEEAKKYFSIMCKRRCEPDCATYSMLIHAYIAAENLEDAYPLLIEMIEMGWHPHFEIYSLVNNLIVKNGRPDLSVKLERKMAIQHLYTHCKAGRVDAAYEHLKSLITKRFFLPIFVRDAFEHAFRRAGKWKVACEILRKMDKIMVQQNEKFDKAEALKLSNCAVC</sequence>
<evidence type="ECO:0000256" key="3">
    <source>
        <dbReference type="PROSITE-ProRule" id="PRU00708"/>
    </source>
</evidence>
<dbReference type="InterPro" id="IPR011990">
    <property type="entry name" value="TPR-like_helical_dom_sf"/>
</dbReference>
<dbReference type="OrthoDB" id="733434at2759"/>
<dbReference type="InterPro" id="IPR050872">
    <property type="entry name" value="PPR_P_subfamily"/>
</dbReference>
<dbReference type="Pfam" id="PF13041">
    <property type="entry name" value="PPR_2"/>
    <property type="match status" value="1"/>
</dbReference>
<evidence type="ECO:0000256" key="1">
    <source>
        <dbReference type="ARBA" id="ARBA00007626"/>
    </source>
</evidence>